<feature type="domain" description="EGF-like" evidence="11">
    <location>
        <begin position="563"/>
        <end position="603"/>
    </location>
</feature>
<feature type="domain" description="EGF-like" evidence="11">
    <location>
        <begin position="1041"/>
        <end position="1080"/>
    </location>
</feature>
<feature type="domain" description="EGF-like" evidence="11">
    <location>
        <begin position="1185"/>
        <end position="1224"/>
    </location>
</feature>
<feature type="domain" description="EGF-like" evidence="11">
    <location>
        <begin position="522"/>
        <end position="562"/>
    </location>
</feature>
<comment type="subcellular location">
    <subcellularLocation>
        <location evidence="1">Secreted</location>
    </subcellularLocation>
</comment>
<feature type="domain" description="C-type lectin" evidence="12">
    <location>
        <begin position="1322"/>
        <end position="1442"/>
    </location>
</feature>
<dbReference type="Pfam" id="PF00059">
    <property type="entry name" value="Lectin_C"/>
    <property type="match status" value="2"/>
</dbReference>
<evidence type="ECO:0000256" key="1">
    <source>
        <dbReference type="ARBA" id="ARBA00004613"/>
    </source>
</evidence>
<dbReference type="FunFam" id="2.10.25.10:FF:000038">
    <property type="entry name" value="Fibrillin 2"/>
    <property type="match status" value="11"/>
</dbReference>
<evidence type="ECO:0000256" key="2">
    <source>
        <dbReference type="ARBA" id="ARBA00022525"/>
    </source>
</evidence>
<evidence type="ECO:0000259" key="11">
    <source>
        <dbReference type="PROSITE" id="PS50026"/>
    </source>
</evidence>
<dbReference type="InterPro" id="IPR001881">
    <property type="entry name" value="EGF-like_Ca-bd_dom"/>
</dbReference>
<feature type="domain" description="EGF-like" evidence="11">
    <location>
        <begin position="1454"/>
        <end position="1492"/>
    </location>
</feature>
<feature type="domain" description="EGF-like" evidence="11">
    <location>
        <begin position="694"/>
        <end position="740"/>
    </location>
</feature>
<sequence length="1972" mass="213927">MLLLFGALFLTGISGRVQYSSYDNLDGIQVGSKFFYFNAAQGEAARPYDYNGAKDECERLGGKLAIPQNMEEDEAISSYVEEHFNGDASQIRDYAGAWIGIYMLRNGTFMDVDGNQATYVPIDFHSRLVADFDICLSITQGFYFSSAEQSYTEAVMWDESFCGRAKMPLCEQDLTQTCKINTDVVNWVTENLSLLPHEESCEGSTRCFNGTLVEDICAFPHLYSVNETACIDPREVPECDVDECADPDACPVNSINCINEVGTFSCECDAGFEFKDFGWTWNSSAWECADVNECVEQLDDCTGRSYCDNFEGGYDCICHVGFYYENFTHGECVDYDECHDGIFYDRNIWPAILIGDSQDAMNTSAMADLWEMIPACPSFSSCANQLGTYNCTCDDGYVMKIETTTEQPTTLYPISPFADIAGGWTAADGTTYSIVDDENGSVNIFGLDAMITAATVTFNADGTTIISGTSTFPTQGPFYMVIGADKNSATVNGVAGMTKDEPVSTTAARVSSITDYGFSCEDVDECASGDHMCDENAFCDNISPGYNCTCMVGYVGDGWNCTDVDECDEEIDMCDDNAECNNFDGGYNCTCEVGWEGEGFNCTDVDECLEEETLRQIGAFDDCDINSSCNNLPGSYNCSCNEGFFGDGLNCTDINECADETDMCDDMAECANFEGGYNCTCMVGWEGDGFNCTDVDECADEDMLRQIGAFDDCDVNSACNNLPGSYNCTCLAGYSGDGFECEDIDECSDEALNECHEMAYCMNFDGGYNCTCMEGYFDFANITGTQCEDIDECDIGLDACHDQATCENTVGDYTCECNDGFYGDGFCCKDSNECAVSDYFGTAAPTTVAPINETASDNCQFSPMTLPCPAGFDDFNGRCYKLLLSTRDYYSNVARCQELAEENFSEYGYVASFTGDAPIAEQFDFLASLAGDKSPWIGFYVVQNQFTNLFGDILPANFWAPNFPKDDGTCVHWTVVGSLKNKDCSSERATICMIDYPQAFPVDTQVPTHNCSVNAACANAFGTYECHCDEGYDGNGITCEDVDECALEIDECGPANVGCENFEGGYNCTCEEGFRGDGFDPAFLAQRIAYTGCEDIDECVEATHECHELAICGNFAGGYNCTCPLGFEGDGFNCTDVDECREEDMLRMIGAFDDCDDNSHCHNFAGGYNCSCNDGFQGDGFFCEDIDECAEEGTCHDHASCDNFAGGFNCTCVDGFQGDGLNCTDVDECEAGVDNCVDFSVCTNFEGGYNCTCEDGLEGDALVECFDINECANGDNTCSDNANCTNTFQSYTCDCLPGFHDAGYCPRGSSDGSEDAFFSTIDHENCISLFPSLRNFEEATNLCANEGGELLTFEQTSVNDISMFNAWVFNIAAGQPAWIGYGSPGGNDATQMSNIYTNEPIASTFNLAPKQPNVFDEACFHMTAIGQWKQSVCTKFKPTLCMFQQGPIGEVCEDIDECAEGVCADNAICENVVGSFTCTCPDGFSGDGLTCEDIDECADPTLNDCPANSDCNNFDGGFECVCVDGYEMNANEGNLTCVDINECDDTTVCGDPNSSCMNSVGSFSCDCNEGYVDNAGACIDVNECERSCGIVCPEPDQKNCEIECSGGDHMCFNEATCNNFEGGYECLCADGFEGDGMTNGDNCTDINECLDDTICDDKSNSVCVNSVGNYDCDCLPGFLPLGTECPDFNECLIPGAHDNCDPVNGVCSNTIGSYECSCPEFFSGNGTVEDPCFSDLGECLFDDVNIENAVMSDCNTITEEFQSCSGVECAPGMYLTFDGKDSMNIVSECTCDNHINCTHVLNKNVACVDCPDNDVITWFGFSTNDIKVSGPTGGLIQSRVEANFDVTSDWSAYTVLLVFPGDLTDARIFTWVFDVAQVKLEADGSSTMVVLSQNANSPTLSDTWSEFFVGLDNVASLADSGDLTTFKVGVMPGSIVDPDCVLDTNAPMPSESPSRMKQRKERKHARKLADKQ</sequence>
<keyword evidence="2" id="KW-0964">Secreted</keyword>
<dbReference type="Pfam" id="PF12947">
    <property type="entry name" value="EGF_3"/>
    <property type="match status" value="8"/>
</dbReference>
<dbReference type="Pfam" id="PF07645">
    <property type="entry name" value="EGF_CA"/>
    <property type="match status" value="15"/>
</dbReference>
<feature type="domain" description="EGF-like" evidence="11">
    <location>
        <begin position="789"/>
        <end position="824"/>
    </location>
</feature>
<feature type="domain" description="EGF-like" evidence="11">
    <location>
        <begin position="1687"/>
        <end position="1728"/>
    </location>
</feature>
<keyword evidence="6 8" id="KW-1015">Disulfide bond</keyword>
<dbReference type="Gene3D" id="3.10.100.10">
    <property type="entry name" value="Mannose-Binding Protein A, subunit A"/>
    <property type="match status" value="3"/>
</dbReference>
<dbReference type="FunFam" id="2.10.25.10:FF:000014">
    <property type="entry name" value="Latent-transforming growth factor beta-binding protein 3"/>
    <property type="match status" value="1"/>
</dbReference>
<evidence type="ECO:0000256" key="5">
    <source>
        <dbReference type="ARBA" id="ARBA00022737"/>
    </source>
</evidence>
<evidence type="ECO:0000259" key="12">
    <source>
        <dbReference type="PROSITE" id="PS50041"/>
    </source>
</evidence>
<feature type="domain" description="EGF-like" evidence="11">
    <location>
        <begin position="1225"/>
        <end position="1266"/>
    </location>
</feature>
<feature type="domain" description="EGF-like" evidence="11">
    <location>
        <begin position="604"/>
        <end position="652"/>
    </location>
</feature>
<feature type="signal peptide" evidence="10">
    <location>
        <begin position="1"/>
        <end position="15"/>
    </location>
</feature>
<dbReference type="SUPFAM" id="SSF56436">
    <property type="entry name" value="C-type lectin-like"/>
    <property type="match status" value="3"/>
</dbReference>
<name>Q8WPL1_OIKDI</name>
<feature type="domain" description="EGF-like" evidence="11">
    <location>
        <begin position="1136"/>
        <end position="1184"/>
    </location>
</feature>
<dbReference type="PANTHER" id="PTHR24039">
    <property type="entry name" value="FIBRILLIN-RELATED"/>
    <property type="match status" value="1"/>
</dbReference>
<keyword evidence="5" id="KW-0677">Repeat</keyword>
<feature type="domain" description="EGF-like" evidence="11">
    <location>
        <begin position="290"/>
        <end position="328"/>
    </location>
</feature>
<evidence type="ECO:0000256" key="6">
    <source>
        <dbReference type="ARBA" id="ARBA00023157"/>
    </source>
</evidence>
<feature type="domain" description="EGF-like" evidence="11">
    <location>
        <begin position="743"/>
        <end position="788"/>
    </location>
</feature>
<feature type="compositionally biased region" description="Basic residues" evidence="9">
    <location>
        <begin position="1956"/>
        <end position="1966"/>
    </location>
</feature>
<feature type="domain" description="C-type lectin" evidence="12">
    <location>
        <begin position="875"/>
        <end position="993"/>
    </location>
</feature>
<dbReference type="PROSITE" id="PS50026">
    <property type="entry name" value="EGF_3"/>
    <property type="match status" value="21"/>
</dbReference>
<dbReference type="GO" id="GO:0005576">
    <property type="term" value="C:extracellular region"/>
    <property type="evidence" value="ECO:0007669"/>
    <property type="project" value="UniProtKB-SubCell"/>
</dbReference>
<feature type="disulfide bond" evidence="8">
    <location>
        <begin position="1655"/>
        <end position="1672"/>
    </location>
</feature>
<dbReference type="InterPro" id="IPR016187">
    <property type="entry name" value="CTDL_fold"/>
</dbReference>
<dbReference type="InterPro" id="IPR018097">
    <property type="entry name" value="EGF_Ca-bd_CS"/>
</dbReference>
<dbReference type="InterPro" id="IPR024731">
    <property type="entry name" value="NELL2-like_EGF"/>
</dbReference>
<dbReference type="InterPro" id="IPR016186">
    <property type="entry name" value="C-type_lectin-like/link_sf"/>
</dbReference>
<dbReference type="SMART" id="SM00181">
    <property type="entry name" value="EGF"/>
    <property type="match status" value="22"/>
</dbReference>
<dbReference type="InterPro" id="IPR000152">
    <property type="entry name" value="EGF-type_Asp/Asn_hydroxyl_site"/>
</dbReference>
<feature type="domain" description="EGF-like" evidence="11">
    <location>
        <begin position="1539"/>
        <end position="1579"/>
    </location>
</feature>
<feature type="domain" description="EGF-like" evidence="11">
    <location>
        <begin position="1645"/>
        <end position="1684"/>
    </location>
</feature>
<dbReference type="PROSITE" id="PS01186">
    <property type="entry name" value="EGF_2"/>
    <property type="match status" value="11"/>
</dbReference>
<feature type="domain" description="EGF-like" evidence="11">
    <location>
        <begin position="1493"/>
        <end position="1532"/>
    </location>
</feature>
<evidence type="ECO:0000256" key="10">
    <source>
        <dbReference type="SAM" id="SignalP"/>
    </source>
</evidence>
<dbReference type="InterPro" id="IPR009030">
    <property type="entry name" value="Growth_fac_rcpt_cys_sf"/>
</dbReference>
<dbReference type="EMBL" id="AF374376">
    <property type="protein sequence ID" value="AAL56449.1"/>
    <property type="molecule type" value="Genomic_DNA"/>
</dbReference>
<organism evidence="13">
    <name type="scientific">Oikopleura dioica</name>
    <name type="common">Tunicate</name>
    <dbReference type="NCBI Taxonomy" id="34765"/>
    <lineage>
        <taxon>Eukaryota</taxon>
        <taxon>Metazoa</taxon>
        <taxon>Chordata</taxon>
        <taxon>Tunicata</taxon>
        <taxon>Appendicularia</taxon>
        <taxon>Copelata</taxon>
        <taxon>Oikopleuridae</taxon>
        <taxon>Oikopleura</taxon>
    </lineage>
</organism>
<gene>
    <name evidence="13" type="primary">BAC001.23</name>
</gene>
<dbReference type="InterPro" id="IPR001304">
    <property type="entry name" value="C-type_lectin-like"/>
</dbReference>
<dbReference type="SUPFAM" id="SSF57184">
    <property type="entry name" value="Growth factor receptor domain"/>
    <property type="match status" value="5"/>
</dbReference>
<keyword evidence="3 8" id="KW-0245">EGF-like domain</keyword>
<feature type="domain" description="EGF-like" evidence="11">
    <location>
        <begin position="653"/>
        <end position="693"/>
    </location>
</feature>
<dbReference type="SUPFAM" id="SSF57196">
    <property type="entry name" value="EGF/Laminin"/>
    <property type="match status" value="7"/>
</dbReference>
<evidence type="ECO:0000256" key="7">
    <source>
        <dbReference type="ARBA" id="ARBA00023180"/>
    </source>
</evidence>
<feature type="domain" description="EGF-like" evidence="11">
    <location>
        <begin position="1095"/>
        <end position="1135"/>
    </location>
</feature>
<evidence type="ECO:0000256" key="3">
    <source>
        <dbReference type="ARBA" id="ARBA00022536"/>
    </source>
</evidence>
<dbReference type="PROSITE" id="PS00010">
    <property type="entry name" value="ASX_HYDROXYL"/>
    <property type="match status" value="22"/>
</dbReference>
<dbReference type="CDD" id="cd00054">
    <property type="entry name" value="EGF_CA"/>
    <property type="match status" value="17"/>
</dbReference>
<dbReference type="SMART" id="SM00179">
    <property type="entry name" value="EGF_CA"/>
    <property type="match status" value="23"/>
</dbReference>
<evidence type="ECO:0000313" key="13">
    <source>
        <dbReference type="EMBL" id="AAL56449.1"/>
    </source>
</evidence>
<dbReference type="Gene3D" id="2.10.25.10">
    <property type="entry name" value="Laminin"/>
    <property type="match status" value="22"/>
</dbReference>
<proteinExistence type="predicted"/>
<feature type="domain" description="C-type lectin" evidence="12">
    <location>
        <begin position="30"/>
        <end position="171"/>
    </location>
</feature>
<feature type="chain" id="PRO_5012971960" evidence="10">
    <location>
        <begin position="16"/>
        <end position="1972"/>
    </location>
</feature>
<evidence type="ECO:0000256" key="8">
    <source>
        <dbReference type="PROSITE-ProRule" id="PRU00076"/>
    </source>
</evidence>
<feature type="domain" description="EGF-like" evidence="11">
    <location>
        <begin position="1601"/>
        <end position="1644"/>
    </location>
</feature>
<dbReference type="InterPro" id="IPR000742">
    <property type="entry name" value="EGF"/>
</dbReference>
<dbReference type="InterPro" id="IPR049883">
    <property type="entry name" value="NOTCH1_EGF-like"/>
</dbReference>
<feature type="domain" description="EGF-like" evidence="11">
    <location>
        <begin position="240"/>
        <end position="278"/>
    </location>
</feature>
<comment type="caution">
    <text evidence="8">Lacks conserved residue(s) required for the propagation of feature annotation.</text>
</comment>
<evidence type="ECO:0000256" key="4">
    <source>
        <dbReference type="ARBA" id="ARBA00022729"/>
    </source>
</evidence>
<keyword evidence="7" id="KW-0325">Glycoprotein</keyword>
<dbReference type="SMART" id="SM00034">
    <property type="entry name" value="CLECT"/>
    <property type="match status" value="3"/>
</dbReference>
<keyword evidence="4 10" id="KW-0732">Signal</keyword>
<protein>
    <submittedName>
        <fullName evidence="13">Fibrillin-like protein</fullName>
    </submittedName>
</protein>
<accession>Q8WPL1</accession>
<evidence type="ECO:0000256" key="9">
    <source>
        <dbReference type="SAM" id="MobiDB-lite"/>
    </source>
</evidence>
<feature type="region of interest" description="Disordered" evidence="9">
    <location>
        <begin position="1941"/>
        <end position="1972"/>
    </location>
</feature>
<dbReference type="PROSITE" id="PS50041">
    <property type="entry name" value="C_TYPE_LECTIN_2"/>
    <property type="match status" value="3"/>
</dbReference>
<dbReference type="CDD" id="cd00037">
    <property type="entry name" value="CLECT"/>
    <property type="match status" value="2"/>
</dbReference>
<reference evidence="13" key="1">
    <citation type="journal article" date="2001" name="Science">
        <title>Miniature genome in the marine chordate Oikopleura dioica.</title>
        <authorList>
            <person name="Seo H.C."/>
            <person name="Kube M."/>
            <person name="Edvardsen R.B."/>
            <person name="Jensen M.F."/>
            <person name="Beck A."/>
            <person name="Spriet E."/>
            <person name="Gorsky G."/>
            <person name="Thompson E.M."/>
            <person name="Lehrach R."/>
            <person name="Reinhardt H."/>
            <person name="Chourrout D."/>
        </authorList>
    </citation>
    <scope>NUCLEOTIDE SEQUENCE</scope>
</reference>
<feature type="domain" description="EGF-like" evidence="11">
    <location>
        <begin position="1267"/>
        <end position="1306"/>
    </location>
</feature>
<dbReference type="GO" id="GO:0005509">
    <property type="term" value="F:calcium ion binding"/>
    <property type="evidence" value="ECO:0007669"/>
    <property type="project" value="InterPro"/>
</dbReference>
<dbReference type="PROSITE" id="PS01187">
    <property type="entry name" value="EGF_CA"/>
    <property type="match status" value="7"/>
</dbReference>